<proteinExistence type="predicted"/>
<feature type="signal peptide" evidence="2">
    <location>
        <begin position="1"/>
        <end position="18"/>
    </location>
</feature>
<gene>
    <name evidence="3" type="ORF">B0T18DRAFT_407902</name>
</gene>
<protein>
    <submittedName>
        <fullName evidence="3">Uncharacterized protein</fullName>
    </submittedName>
</protein>
<name>A0AA40K921_9PEZI</name>
<dbReference type="AlphaFoldDB" id="A0AA40K921"/>
<dbReference type="EMBL" id="JAUKUD010000003">
    <property type="protein sequence ID" value="KAK0749942.1"/>
    <property type="molecule type" value="Genomic_DNA"/>
</dbReference>
<feature type="chain" id="PRO_5041231165" evidence="2">
    <location>
        <begin position="19"/>
        <end position="112"/>
    </location>
</feature>
<comment type="caution">
    <text evidence="3">The sequence shown here is derived from an EMBL/GenBank/DDBJ whole genome shotgun (WGS) entry which is preliminary data.</text>
</comment>
<evidence type="ECO:0000313" key="3">
    <source>
        <dbReference type="EMBL" id="KAK0749942.1"/>
    </source>
</evidence>
<dbReference type="Proteomes" id="UP001172155">
    <property type="component" value="Unassembled WGS sequence"/>
</dbReference>
<accession>A0AA40K921</accession>
<organism evidence="3 4">
    <name type="scientific">Schizothecium vesticola</name>
    <dbReference type="NCBI Taxonomy" id="314040"/>
    <lineage>
        <taxon>Eukaryota</taxon>
        <taxon>Fungi</taxon>
        <taxon>Dikarya</taxon>
        <taxon>Ascomycota</taxon>
        <taxon>Pezizomycotina</taxon>
        <taxon>Sordariomycetes</taxon>
        <taxon>Sordariomycetidae</taxon>
        <taxon>Sordariales</taxon>
        <taxon>Schizotheciaceae</taxon>
        <taxon>Schizothecium</taxon>
    </lineage>
</organism>
<evidence type="ECO:0000256" key="2">
    <source>
        <dbReference type="SAM" id="SignalP"/>
    </source>
</evidence>
<feature type="region of interest" description="Disordered" evidence="1">
    <location>
        <begin position="19"/>
        <end position="112"/>
    </location>
</feature>
<reference evidence="3" key="1">
    <citation type="submission" date="2023-06" db="EMBL/GenBank/DDBJ databases">
        <title>Genome-scale phylogeny and comparative genomics of the fungal order Sordariales.</title>
        <authorList>
            <consortium name="Lawrence Berkeley National Laboratory"/>
            <person name="Hensen N."/>
            <person name="Bonometti L."/>
            <person name="Westerberg I."/>
            <person name="Brannstrom I.O."/>
            <person name="Guillou S."/>
            <person name="Cros-Aarteil S."/>
            <person name="Calhoun S."/>
            <person name="Haridas S."/>
            <person name="Kuo A."/>
            <person name="Mondo S."/>
            <person name="Pangilinan J."/>
            <person name="Riley R."/>
            <person name="LaButti K."/>
            <person name="Andreopoulos B."/>
            <person name="Lipzen A."/>
            <person name="Chen C."/>
            <person name="Yanf M."/>
            <person name="Daum C."/>
            <person name="Ng V."/>
            <person name="Clum A."/>
            <person name="Steindorff A."/>
            <person name="Ohm R."/>
            <person name="Martin F."/>
            <person name="Silar P."/>
            <person name="Natvig D."/>
            <person name="Lalanne C."/>
            <person name="Gautier V."/>
            <person name="Ament-velasquez S.L."/>
            <person name="Kruys A."/>
            <person name="Hutchinson M.I."/>
            <person name="Powell A.J."/>
            <person name="Barry K."/>
            <person name="Miller A.N."/>
            <person name="Grigoriev I.V."/>
            <person name="Debuchy R."/>
            <person name="Gladieux P."/>
            <person name="Thoren M.H."/>
            <person name="Johannesson H."/>
        </authorList>
    </citation>
    <scope>NUCLEOTIDE SEQUENCE</scope>
    <source>
        <strain evidence="3">SMH3187-1</strain>
    </source>
</reference>
<evidence type="ECO:0000313" key="4">
    <source>
        <dbReference type="Proteomes" id="UP001172155"/>
    </source>
</evidence>
<evidence type="ECO:0000256" key="1">
    <source>
        <dbReference type="SAM" id="MobiDB-lite"/>
    </source>
</evidence>
<sequence>MLPIPLVFFFLSLDRITAQAPPATPRPVIDGLPRTGSGQLQRQAMTPRDVTELSGSRGSQRERANPRGISPSREAGPFPPLRNVSGWPEKANGGPAAGDWGSNIENRPVDAQ</sequence>
<keyword evidence="2" id="KW-0732">Signal</keyword>
<keyword evidence="4" id="KW-1185">Reference proteome</keyword>